<evidence type="ECO:0000313" key="2">
    <source>
        <dbReference type="EMBL" id="PCD02482.1"/>
    </source>
</evidence>
<name>A0A2A4B3G0_9SPHN</name>
<keyword evidence="2" id="KW-0282">Flagellum</keyword>
<dbReference type="EMBL" id="NWMW01000002">
    <property type="protein sequence ID" value="PCD02482.1"/>
    <property type="molecule type" value="Genomic_DNA"/>
</dbReference>
<evidence type="ECO:0000313" key="3">
    <source>
        <dbReference type="Proteomes" id="UP000218366"/>
    </source>
</evidence>
<dbReference type="RefSeq" id="WP_096343860.1">
    <property type="nucleotide sequence ID" value="NZ_NWMW01000002.1"/>
</dbReference>
<reference evidence="2 3" key="1">
    <citation type="submission" date="2017-09" db="EMBL/GenBank/DDBJ databases">
        <title>Sphingomonas spermidinifaciens 9NM-10, whole genome shotgun sequence.</title>
        <authorList>
            <person name="Feng G."/>
            <person name="Zhu H."/>
        </authorList>
    </citation>
    <scope>NUCLEOTIDE SEQUENCE [LARGE SCALE GENOMIC DNA]</scope>
    <source>
        <strain evidence="2 3">9NM-10</strain>
    </source>
</reference>
<protein>
    <submittedName>
        <fullName evidence="2">Flagellar motor protein MotB</fullName>
    </submittedName>
</protein>
<dbReference type="OrthoDB" id="7585963at2"/>
<keyword evidence="3" id="KW-1185">Reference proteome</keyword>
<keyword evidence="2" id="KW-0966">Cell projection</keyword>
<dbReference type="AlphaFoldDB" id="A0A2A4B3G0"/>
<feature type="transmembrane region" description="Helical" evidence="1">
    <location>
        <begin position="12"/>
        <end position="32"/>
    </location>
</feature>
<keyword evidence="1" id="KW-0812">Transmembrane</keyword>
<evidence type="ECO:0000256" key="1">
    <source>
        <dbReference type="SAM" id="Phobius"/>
    </source>
</evidence>
<dbReference type="Proteomes" id="UP000218366">
    <property type="component" value="Unassembled WGS sequence"/>
</dbReference>
<sequence>MNRFDGLEPSRPLWLVTLADLCLLLVGFFVFVQSSQLDRRQLAAAIRKGFDGALPEAEPITLDRAAVRGFGIADAATPPLGHLIGWAREAAADPRTTITVTGSTDGSSADRDPLTGAAPILAADRARGVAATLVRGGAISRDRIVISTDPASNGRHVLLSVGFAGGRQVLAARQLPLAAVSGALP</sequence>
<comment type="caution">
    <text evidence="2">The sequence shown here is derived from an EMBL/GenBank/DDBJ whole genome shotgun (WGS) entry which is preliminary data.</text>
</comment>
<organism evidence="2 3">
    <name type="scientific">Sphingomonas spermidinifaciens</name>
    <dbReference type="NCBI Taxonomy" id="1141889"/>
    <lineage>
        <taxon>Bacteria</taxon>
        <taxon>Pseudomonadati</taxon>
        <taxon>Pseudomonadota</taxon>
        <taxon>Alphaproteobacteria</taxon>
        <taxon>Sphingomonadales</taxon>
        <taxon>Sphingomonadaceae</taxon>
        <taxon>Sphingomonas</taxon>
    </lineage>
</organism>
<proteinExistence type="predicted"/>
<gene>
    <name evidence="2" type="ORF">COC42_13770</name>
</gene>
<accession>A0A2A4B3G0</accession>
<keyword evidence="2" id="KW-0969">Cilium</keyword>
<keyword evidence="1" id="KW-1133">Transmembrane helix</keyword>
<keyword evidence="1" id="KW-0472">Membrane</keyword>